<accession>A0A6M2BUI0</accession>
<dbReference type="InterPro" id="IPR001789">
    <property type="entry name" value="Sig_transdc_resp-reg_receiver"/>
</dbReference>
<dbReference type="EMBL" id="JAAMOW010000007">
    <property type="protein sequence ID" value="NGY06034.1"/>
    <property type="molecule type" value="Genomic_DNA"/>
</dbReference>
<name>A0A6M2BUI0_9GAMM</name>
<dbReference type="SUPFAM" id="SSF52172">
    <property type="entry name" value="CheY-like"/>
    <property type="match status" value="1"/>
</dbReference>
<keyword evidence="3" id="KW-0175">Coiled coil</keyword>
<dbReference type="PANTHER" id="PTHR44591:SF3">
    <property type="entry name" value="RESPONSE REGULATORY DOMAIN-CONTAINING PROTEIN"/>
    <property type="match status" value="1"/>
</dbReference>
<dbReference type="Gene3D" id="3.40.50.2300">
    <property type="match status" value="1"/>
</dbReference>
<dbReference type="AlphaFoldDB" id="A0A6M2BUI0"/>
<dbReference type="PANTHER" id="PTHR44591">
    <property type="entry name" value="STRESS RESPONSE REGULATOR PROTEIN 1"/>
    <property type="match status" value="1"/>
</dbReference>
<evidence type="ECO:0000313" key="5">
    <source>
        <dbReference type="EMBL" id="NGY06034.1"/>
    </source>
</evidence>
<dbReference type="Pfam" id="PF00072">
    <property type="entry name" value="Response_reg"/>
    <property type="match status" value="1"/>
</dbReference>
<evidence type="ECO:0000313" key="6">
    <source>
        <dbReference type="Proteomes" id="UP000472676"/>
    </source>
</evidence>
<dbReference type="InterPro" id="IPR011006">
    <property type="entry name" value="CheY-like_superfamily"/>
</dbReference>
<comment type="caution">
    <text evidence="5">The sequence shown here is derived from an EMBL/GenBank/DDBJ whole genome shotgun (WGS) entry which is preliminary data.</text>
</comment>
<feature type="modified residue" description="4-aspartylphosphate" evidence="2">
    <location>
        <position position="53"/>
    </location>
</feature>
<proteinExistence type="predicted"/>
<reference evidence="5 6" key="1">
    <citation type="journal article" date="2014" name="Int. J. Syst. Evol. Microbiol.">
        <title>Solimonas terrae sp. nov., isolated from soil.</title>
        <authorList>
            <person name="Kim S.J."/>
            <person name="Moon J.Y."/>
            <person name="Weon H.Y."/>
            <person name="Ahn J.H."/>
            <person name="Chen W.M."/>
            <person name="Kwon S.W."/>
        </authorList>
    </citation>
    <scope>NUCLEOTIDE SEQUENCE [LARGE SCALE GENOMIC DNA]</scope>
    <source>
        <strain evidence="5 6">KIS83-12</strain>
    </source>
</reference>
<evidence type="ECO:0000256" key="1">
    <source>
        <dbReference type="ARBA" id="ARBA00022553"/>
    </source>
</evidence>
<evidence type="ECO:0000256" key="2">
    <source>
        <dbReference type="PROSITE-ProRule" id="PRU00169"/>
    </source>
</evidence>
<evidence type="ECO:0000259" key="4">
    <source>
        <dbReference type="PROSITE" id="PS50110"/>
    </source>
</evidence>
<keyword evidence="6" id="KW-1185">Reference proteome</keyword>
<dbReference type="SMART" id="SM00448">
    <property type="entry name" value="REC"/>
    <property type="match status" value="1"/>
</dbReference>
<dbReference type="CDD" id="cd00156">
    <property type="entry name" value="REC"/>
    <property type="match status" value="1"/>
</dbReference>
<dbReference type="PROSITE" id="PS50110">
    <property type="entry name" value="RESPONSE_REGULATORY"/>
    <property type="match status" value="1"/>
</dbReference>
<dbReference type="InterPro" id="IPR050595">
    <property type="entry name" value="Bact_response_regulator"/>
</dbReference>
<feature type="domain" description="Response regulatory" evidence="4">
    <location>
        <begin position="4"/>
        <end position="120"/>
    </location>
</feature>
<keyword evidence="1 2" id="KW-0597">Phosphoprotein</keyword>
<feature type="coiled-coil region" evidence="3">
    <location>
        <begin position="170"/>
        <end position="208"/>
    </location>
</feature>
<protein>
    <submittedName>
        <fullName evidence="5">Response regulator</fullName>
    </submittedName>
</protein>
<sequence length="230" mass="24979">MERTALVVDDSKSARFALRRHLESHAFKVDTADCATDAYRIVHEQRPDLIFLDHIMPGIDGFEAMRKFKQDPETAAIPIVICSSNEGEAFISEARDQGAADVLPKPPTPEHLQRLLTSIELRERELEIEASLSAAQNGDAVDEADVLLDAPVAATPAAAGFLVEAPAVPAPAADAELQALRARVSALEQRLDSELAELRAQFARELDEAGRKALEQFAQSLLKASRPHGA</sequence>
<evidence type="ECO:0000256" key="3">
    <source>
        <dbReference type="SAM" id="Coils"/>
    </source>
</evidence>
<gene>
    <name evidence="5" type="ORF">G7Y85_14765</name>
</gene>
<dbReference type="RefSeq" id="WP_166258710.1">
    <property type="nucleotide sequence ID" value="NZ_JAAMOW010000007.1"/>
</dbReference>
<organism evidence="5 6">
    <name type="scientific">Solimonas terrae</name>
    <dbReference type="NCBI Taxonomy" id="1396819"/>
    <lineage>
        <taxon>Bacteria</taxon>
        <taxon>Pseudomonadati</taxon>
        <taxon>Pseudomonadota</taxon>
        <taxon>Gammaproteobacteria</taxon>
        <taxon>Nevskiales</taxon>
        <taxon>Nevskiaceae</taxon>
        <taxon>Solimonas</taxon>
    </lineage>
</organism>
<dbReference type="GO" id="GO:0000160">
    <property type="term" value="P:phosphorelay signal transduction system"/>
    <property type="evidence" value="ECO:0007669"/>
    <property type="project" value="InterPro"/>
</dbReference>
<dbReference type="Proteomes" id="UP000472676">
    <property type="component" value="Unassembled WGS sequence"/>
</dbReference>